<dbReference type="PANTHER" id="PTHR40269:SF1">
    <property type="entry name" value="OUTER MEMBRANE PROTEIN"/>
    <property type="match status" value="1"/>
</dbReference>
<evidence type="ECO:0000256" key="1">
    <source>
        <dbReference type="SAM" id="MobiDB-lite"/>
    </source>
</evidence>
<protein>
    <submittedName>
        <fullName evidence="3">Membrane protein</fullName>
    </submittedName>
</protein>
<dbReference type="PANTHER" id="PTHR40269">
    <property type="entry name" value="OUTER MEMBRANE PROTEIN-RELATED"/>
    <property type="match status" value="1"/>
</dbReference>
<feature type="compositionally biased region" description="Polar residues" evidence="1">
    <location>
        <begin position="261"/>
        <end position="270"/>
    </location>
</feature>
<evidence type="ECO:0000313" key="4">
    <source>
        <dbReference type="Proteomes" id="UP000621859"/>
    </source>
</evidence>
<feature type="signal peptide" evidence="2">
    <location>
        <begin position="1"/>
        <end position="31"/>
    </location>
</feature>
<feature type="compositionally biased region" description="Basic and acidic residues" evidence="1">
    <location>
        <begin position="303"/>
        <end position="328"/>
    </location>
</feature>
<dbReference type="InterPro" id="IPR021728">
    <property type="entry name" value="DUF3300"/>
</dbReference>
<keyword evidence="4" id="KW-1185">Reference proteome</keyword>
<gene>
    <name evidence="3" type="ORF">GCM10010971_16260</name>
</gene>
<proteinExistence type="predicted"/>
<keyword evidence="2" id="KW-0732">Signal</keyword>
<dbReference type="Pfam" id="PF11737">
    <property type="entry name" value="DUF3300"/>
    <property type="match status" value="1"/>
</dbReference>
<dbReference type="Proteomes" id="UP000621859">
    <property type="component" value="Unassembled WGS sequence"/>
</dbReference>
<accession>A0ABQ2PLE3</accession>
<feature type="compositionally biased region" description="Basic and acidic residues" evidence="1">
    <location>
        <begin position="272"/>
        <end position="295"/>
    </location>
</feature>
<sequence>MMAMFKALCRNTARLLILPVFFMLTSVSGQAADDQSLSNAQLDQLVAPIALYPDSLLSQLLMATTYPDEFAKAYEWSKAHPDAKGDDAVKQVESQNWDPSVASMVAFPEVLITLGGQPKWVKDMGDAFLGQTSGVMDAIQRLRAQAQKAGNLKSNEQVTVSSQPATTSSSQQVIVVEPAKPDVVYVPTYNPTVVYGAWAYPTYPPYYYPPPPGYWFSTAVMTGVAWGVGIAVGNALWGGCNWGSHDVNINVNKYNNINTNRQIQGSGNRSSWKHDPGHRTSDYRGGSTERNRRQQDFNTNQREQFRGRDTAGTRDNNNRGDNGIRDNGNRGNSSRDNSRRQAEQAMENRGISSPDRRGGGTQAGQMDRNRGTQGGFDNSNRARGDTGARQQPARDNALTGVNDRQSGRESARGRESMSSQHVQGANRAASGNRGGGAARSSTHQRPARSGGRGR</sequence>
<organism evidence="3 4">
    <name type="scientific">Silvimonas amylolytica</name>
    <dbReference type="NCBI Taxonomy" id="449663"/>
    <lineage>
        <taxon>Bacteria</taxon>
        <taxon>Pseudomonadati</taxon>
        <taxon>Pseudomonadota</taxon>
        <taxon>Betaproteobacteria</taxon>
        <taxon>Neisseriales</taxon>
        <taxon>Chitinibacteraceae</taxon>
        <taxon>Silvimonas</taxon>
    </lineage>
</organism>
<reference evidence="4" key="1">
    <citation type="journal article" date="2019" name="Int. J. Syst. Evol. Microbiol.">
        <title>The Global Catalogue of Microorganisms (GCM) 10K type strain sequencing project: providing services to taxonomists for standard genome sequencing and annotation.</title>
        <authorList>
            <consortium name="The Broad Institute Genomics Platform"/>
            <consortium name="The Broad Institute Genome Sequencing Center for Infectious Disease"/>
            <person name="Wu L."/>
            <person name="Ma J."/>
        </authorList>
    </citation>
    <scope>NUCLEOTIDE SEQUENCE [LARGE SCALE GENOMIC DNA]</scope>
    <source>
        <strain evidence="4">CGMCC 1.8860</strain>
    </source>
</reference>
<evidence type="ECO:0000313" key="3">
    <source>
        <dbReference type="EMBL" id="GGP25807.1"/>
    </source>
</evidence>
<evidence type="ECO:0000256" key="2">
    <source>
        <dbReference type="SAM" id="SignalP"/>
    </source>
</evidence>
<feature type="compositionally biased region" description="Basic and acidic residues" evidence="1">
    <location>
        <begin position="405"/>
        <end position="415"/>
    </location>
</feature>
<dbReference type="EMBL" id="BMLY01000002">
    <property type="protein sequence ID" value="GGP25807.1"/>
    <property type="molecule type" value="Genomic_DNA"/>
</dbReference>
<feature type="region of interest" description="Disordered" evidence="1">
    <location>
        <begin position="259"/>
        <end position="454"/>
    </location>
</feature>
<feature type="chain" id="PRO_5047400142" evidence="2">
    <location>
        <begin position="32"/>
        <end position="454"/>
    </location>
</feature>
<comment type="caution">
    <text evidence="3">The sequence shown here is derived from an EMBL/GenBank/DDBJ whole genome shotgun (WGS) entry which is preliminary data.</text>
</comment>
<name>A0ABQ2PLE3_9NEIS</name>